<organism evidence="2 3">
    <name type="scientific">Bacillus cereus</name>
    <dbReference type="NCBI Taxonomy" id="1396"/>
    <lineage>
        <taxon>Bacteria</taxon>
        <taxon>Bacillati</taxon>
        <taxon>Bacillota</taxon>
        <taxon>Bacilli</taxon>
        <taxon>Bacillales</taxon>
        <taxon>Bacillaceae</taxon>
        <taxon>Bacillus</taxon>
        <taxon>Bacillus cereus group</taxon>
    </lineage>
</organism>
<evidence type="ECO:0000256" key="1">
    <source>
        <dbReference type="SAM" id="MobiDB-lite"/>
    </source>
</evidence>
<feature type="region of interest" description="Disordered" evidence="1">
    <location>
        <begin position="95"/>
        <end position="114"/>
    </location>
</feature>
<reference evidence="2 3" key="1">
    <citation type="submission" date="2017-09" db="EMBL/GenBank/DDBJ databases">
        <title>Large-scale bioinformatics analysis of Bacillus genomes uncovers conserved roles of natural products in bacterial physiology.</title>
        <authorList>
            <consortium name="Agbiome Team Llc"/>
            <person name="Bleich R.M."/>
            <person name="Grubbs K.J."/>
            <person name="Santa Maria K.C."/>
            <person name="Allen S.E."/>
            <person name="Farag S."/>
            <person name="Shank E.A."/>
            <person name="Bowers A."/>
        </authorList>
    </citation>
    <scope>NUCLEOTIDE SEQUENCE [LARGE SCALE GENOMIC DNA]</scope>
    <source>
        <strain evidence="2 3">AFS053130</strain>
    </source>
</reference>
<evidence type="ECO:0000313" key="2">
    <source>
        <dbReference type="EMBL" id="PGM88475.1"/>
    </source>
</evidence>
<gene>
    <name evidence="2" type="ORF">CN958_25995</name>
</gene>
<name>A0A2B9DIT7_BACCE</name>
<accession>A0A2B9DIT7</accession>
<evidence type="ECO:0000313" key="3">
    <source>
        <dbReference type="Proteomes" id="UP000222054"/>
    </source>
</evidence>
<protein>
    <submittedName>
        <fullName evidence="2">Uncharacterized protein</fullName>
    </submittedName>
</protein>
<comment type="caution">
    <text evidence="2">The sequence shown here is derived from an EMBL/GenBank/DDBJ whole genome shotgun (WGS) entry which is preliminary data.</text>
</comment>
<feature type="compositionally biased region" description="Basic and acidic residues" evidence="1">
    <location>
        <begin position="104"/>
        <end position="114"/>
    </location>
</feature>
<dbReference type="EMBL" id="NUHO01000193">
    <property type="protein sequence ID" value="PGM88475.1"/>
    <property type="molecule type" value="Genomic_DNA"/>
</dbReference>
<sequence length="114" mass="12106">MVSQGVIETPIVSTPAETVTIPDLIPATITPDGEIRPQQEIGVSVPPSEITNSTITANTHVDAVVPQDVIKTPSVSTPNETVTILDAIAAGSEDWNLPTQEPKQLNHLDSMEDK</sequence>
<dbReference type="AlphaFoldDB" id="A0A2B9DIT7"/>
<dbReference type="Proteomes" id="UP000222054">
    <property type="component" value="Unassembled WGS sequence"/>
</dbReference>
<proteinExistence type="predicted"/>